<evidence type="ECO:0000256" key="3">
    <source>
        <dbReference type="ARBA" id="ARBA00022833"/>
    </source>
</evidence>
<dbReference type="AlphaFoldDB" id="A0A017SPZ5"/>
<organism evidence="7 8">
    <name type="scientific">Aspergillus ruber (strain CBS 135680)</name>
    <dbReference type="NCBI Taxonomy" id="1388766"/>
    <lineage>
        <taxon>Eukaryota</taxon>
        <taxon>Fungi</taxon>
        <taxon>Dikarya</taxon>
        <taxon>Ascomycota</taxon>
        <taxon>Pezizomycotina</taxon>
        <taxon>Eurotiomycetes</taxon>
        <taxon>Eurotiomycetidae</taxon>
        <taxon>Eurotiales</taxon>
        <taxon>Aspergillaceae</taxon>
        <taxon>Aspergillus</taxon>
        <taxon>Aspergillus subgen. Aspergillus</taxon>
    </lineage>
</organism>
<evidence type="ECO:0000313" key="7">
    <source>
        <dbReference type="EMBL" id="EYE99017.1"/>
    </source>
</evidence>
<dbReference type="Gene3D" id="3.30.60.90">
    <property type="match status" value="1"/>
</dbReference>
<sequence>MDASEQKTGTASAILQSGFPFCPFPQYQLEDLPTEGVLEWVEEKLDAGQPFVVRGFDRLDTWDAALLTRESLLDLLFLDSILVRNCQTGRDIRVSAQELLRSERPGRKDRRRIRESLYAKDLQCPPRWAESLDALLPEPFRYLGSLDLFRALPKHIAPEVFMAYVGTRNSFSGFHRCFSGTVALNFLLEVDGIGPGTVCYGTDRDSQERYNVFTEKLGRSPHTDWVSILPAQMKLADFPIYVYDQRPGDLVIFPSATAHQVCNLAPSVTKVVWNILHLSSLMAFWQDVQPAYHHQCHADTGRVPLVPCNSLHRAFESNEHHRTKELTTLVDIFQKLIDDQIIEREIDTPMRSVDPQDGVIECNFCGSTIWNRHLHCDECGDFDLCMTCFVSGRSCKHTSAYSWAQIVPIPECKNLVKHVWNMLELAPQYSLPANSKSLGTLASQAVLTRQDSTPYQRKHRPAGPRVKAVDSRGSVYGFMDNVFDHKRGKRPTATIEDTSTLSQNSPQGQKRPRTESSDVFLDVWKQDRFRRPRSRLLTNRTSASPLELPPISELPGMGSTNSRVEAPVRISDLLVQQGSLPTDEGADRRAFTSPSSSAHNAFPRYEVMPRGFTVTPPRPEEARPHAVAGPQTSAAPGLGDIPSLEKRLEALRTYANDLLELSLTDSHAQVLDRIQQLQGQVEAAKRRKAEALLSGLRTDFPDLADVAMEEARRRGVLQ</sequence>
<dbReference type="InterPro" id="IPR000433">
    <property type="entry name" value="Znf_ZZ"/>
</dbReference>
<dbReference type="CDD" id="cd02249">
    <property type="entry name" value="ZZ"/>
    <property type="match status" value="1"/>
</dbReference>
<dbReference type="PROSITE" id="PS51184">
    <property type="entry name" value="JMJC"/>
    <property type="match status" value="1"/>
</dbReference>
<name>A0A017SPZ5_ASPRC</name>
<feature type="region of interest" description="Disordered" evidence="5">
    <location>
        <begin position="487"/>
        <end position="517"/>
    </location>
</feature>
<feature type="region of interest" description="Disordered" evidence="5">
    <location>
        <begin position="619"/>
        <end position="639"/>
    </location>
</feature>
<dbReference type="PROSITE" id="PS01357">
    <property type="entry name" value="ZF_ZZ_1"/>
    <property type="match status" value="1"/>
</dbReference>
<dbReference type="GeneID" id="63701181"/>
<protein>
    <recommendedName>
        <fullName evidence="6">JmjC domain-containing protein</fullName>
    </recommendedName>
</protein>
<keyword evidence="4" id="KW-0175">Coiled coil</keyword>
<dbReference type="SUPFAM" id="SSF57850">
    <property type="entry name" value="RING/U-box"/>
    <property type="match status" value="1"/>
</dbReference>
<keyword evidence="3" id="KW-0862">Zinc</keyword>
<dbReference type="HOGENOM" id="CLU_470066_0_0_1"/>
<proteinExistence type="predicted"/>
<dbReference type="EMBL" id="KK088412">
    <property type="protein sequence ID" value="EYE99017.1"/>
    <property type="molecule type" value="Genomic_DNA"/>
</dbReference>
<evidence type="ECO:0000259" key="6">
    <source>
        <dbReference type="PROSITE" id="PS51184"/>
    </source>
</evidence>
<accession>A0A017SPZ5</accession>
<dbReference type="InterPro" id="IPR003347">
    <property type="entry name" value="JmjC_dom"/>
</dbReference>
<keyword evidence="1" id="KW-0479">Metal-binding</keyword>
<evidence type="ECO:0000313" key="8">
    <source>
        <dbReference type="Proteomes" id="UP000019804"/>
    </source>
</evidence>
<dbReference type="GO" id="GO:0008270">
    <property type="term" value="F:zinc ion binding"/>
    <property type="evidence" value="ECO:0007669"/>
    <property type="project" value="UniProtKB-KW"/>
</dbReference>
<evidence type="ECO:0000256" key="2">
    <source>
        <dbReference type="ARBA" id="ARBA00022771"/>
    </source>
</evidence>
<keyword evidence="8" id="KW-1185">Reference proteome</keyword>
<dbReference type="Gene3D" id="2.60.120.650">
    <property type="entry name" value="Cupin"/>
    <property type="match status" value="1"/>
</dbReference>
<keyword evidence="2" id="KW-0863">Zinc-finger</keyword>
<evidence type="ECO:0000256" key="1">
    <source>
        <dbReference type="ARBA" id="ARBA00022723"/>
    </source>
</evidence>
<dbReference type="SMART" id="SM00558">
    <property type="entry name" value="JmjC"/>
    <property type="match status" value="1"/>
</dbReference>
<dbReference type="RefSeq" id="XP_040642705.1">
    <property type="nucleotide sequence ID" value="XM_040786057.1"/>
</dbReference>
<evidence type="ECO:0000256" key="4">
    <source>
        <dbReference type="SAM" id="Coils"/>
    </source>
</evidence>
<dbReference type="OrthoDB" id="298344at2759"/>
<dbReference type="InterPro" id="IPR043145">
    <property type="entry name" value="Znf_ZZ_sf"/>
</dbReference>
<reference evidence="8" key="1">
    <citation type="journal article" date="2014" name="Nat. Commun.">
        <title>Genomic adaptations of the halophilic Dead Sea filamentous fungus Eurotium rubrum.</title>
        <authorList>
            <person name="Kis-Papo T."/>
            <person name="Weig A.R."/>
            <person name="Riley R."/>
            <person name="Persoh D."/>
            <person name="Salamov A."/>
            <person name="Sun H."/>
            <person name="Lipzen A."/>
            <person name="Wasser S.P."/>
            <person name="Rambold G."/>
            <person name="Grigoriev I.V."/>
            <person name="Nevo E."/>
        </authorList>
    </citation>
    <scope>NUCLEOTIDE SEQUENCE [LARGE SCALE GENOMIC DNA]</scope>
    <source>
        <strain evidence="8">CBS 135680</strain>
    </source>
</reference>
<dbReference type="Proteomes" id="UP000019804">
    <property type="component" value="Unassembled WGS sequence"/>
</dbReference>
<gene>
    <name evidence="7" type="ORF">EURHEDRAFT_512311</name>
</gene>
<evidence type="ECO:0000256" key="5">
    <source>
        <dbReference type="SAM" id="MobiDB-lite"/>
    </source>
</evidence>
<feature type="domain" description="JmjC" evidence="6">
    <location>
        <begin position="125"/>
        <end position="292"/>
    </location>
</feature>
<feature type="coiled-coil region" evidence="4">
    <location>
        <begin position="667"/>
        <end position="694"/>
    </location>
</feature>
<dbReference type="SUPFAM" id="SSF51197">
    <property type="entry name" value="Clavaminate synthase-like"/>
    <property type="match status" value="1"/>
</dbReference>
<dbReference type="Pfam" id="PF00569">
    <property type="entry name" value="ZZ"/>
    <property type="match status" value="1"/>
</dbReference>
<feature type="compositionally biased region" description="Polar residues" evidence="5">
    <location>
        <begin position="495"/>
        <end position="508"/>
    </location>
</feature>